<evidence type="ECO:0000256" key="9">
    <source>
        <dbReference type="ARBA" id="ARBA00023157"/>
    </source>
</evidence>
<dbReference type="PANTHER" id="PTHR47466">
    <property type="match status" value="1"/>
</dbReference>
<evidence type="ECO:0000256" key="2">
    <source>
        <dbReference type="ARBA" id="ARBA00008721"/>
    </source>
</evidence>
<dbReference type="PANTHER" id="PTHR47466:SF1">
    <property type="entry name" value="METALLOPROTEASE MEP1 (AFU_ORTHOLOGUE AFUA_1G07730)-RELATED"/>
    <property type="match status" value="1"/>
</dbReference>
<feature type="chain" id="PRO_5042608819" description="Peptidase M43 pregnancy-associated plasma-A domain-containing protein" evidence="10">
    <location>
        <begin position="20"/>
        <end position="268"/>
    </location>
</feature>
<evidence type="ECO:0000313" key="12">
    <source>
        <dbReference type="EMBL" id="KAK2591340.1"/>
    </source>
</evidence>
<protein>
    <recommendedName>
        <fullName evidence="11">Peptidase M43 pregnancy-associated plasma-A domain-containing protein</fullName>
    </recommendedName>
</protein>
<keyword evidence="7" id="KW-0862">Zinc</keyword>
<dbReference type="InterPro" id="IPR024079">
    <property type="entry name" value="MetalloPept_cat_dom_sf"/>
</dbReference>
<organism evidence="12 13">
    <name type="scientific">Conoideocrella luteorostrata</name>
    <dbReference type="NCBI Taxonomy" id="1105319"/>
    <lineage>
        <taxon>Eukaryota</taxon>
        <taxon>Fungi</taxon>
        <taxon>Dikarya</taxon>
        <taxon>Ascomycota</taxon>
        <taxon>Pezizomycotina</taxon>
        <taxon>Sordariomycetes</taxon>
        <taxon>Hypocreomycetidae</taxon>
        <taxon>Hypocreales</taxon>
        <taxon>Clavicipitaceae</taxon>
        <taxon>Conoideocrella</taxon>
    </lineage>
</organism>
<keyword evidence="6" id="KW-0378">Hydrolase</keyword>
<accession>A0AAJ0CEA1</accession>
<proteinExistence type="inferred from homology"/>
<evidence type="ECO:0000256" key="10">
    <source>
        <dbReference type="SAM" id="SignalP"/>
    </source>
</evidence>
<keyword evidence="4" id="KW-0479">Metal-binding</keyword>
<evidence type="ECO:0000256" key="5">
    <source>
        <dbReference type="ARBA" id="ARBA00022729"/>
    </source>
</evidence>
<evidence type="ECO:0000256" key="6">
    <source>
        <dbReference type="ARBA" id="ARBA00022801"/>
    </source>
</evidence>
<comment type="similarity">
    <text evidence="2">Belongs to the peptidase M43B family.</text>
</comment>
<keyword evidence="9" id="KW-1015">Disulfide bond</keyword>
<dbReference type="AlphaFoldDB" id="A0AAJ0CEA1"/>
<dbReference type="GO" id="GO:0046872">
    <property type="term" value="F:metal ion binding"/>
    <property type="evidence" value="ECO:0007669"/>
    <property type="project" value="UniProtKB-KW"/>
</dbReference>
<dbReference type="EMBL" id="JASWJB010000344">
    <property type="protein sequence ID" value="KAK2591340.1"/>
    <property type="molecule type" value="Genomic_DNA"/>
</dbReference>
<dbReference type="Gene3D" id="3.40.390.10">
    <property type="entry name" value="Collagenase (Catalytic Domain)"/>
    <property type="match status" value="1"/>
</dbReference>
<dbReference type="CDD" id="cd04275">
    <property type="entry name" value="ZnMc_pappalysin_like"/>
    <property type="match status" value="1"/>
</dbReference>
<keyword evidence="3" id="KW-0645">Protease</keyword>
<dbReference type="Pfam" id="PF05572">
    <property type="entry name" value="Peptidase_M43"/>
    <property type="match status" value="1"/>
</dbReference>
<dbReference type="GO" id="GO:0006508">
    <property type="term" value="P:proteolysis"/>
    <property type="evidence" value="ECO:0007669"/>
    <property type="project" value="UniProtKB-KW"/>
</dbReference>
<evidence type="ECO:0000256" key="3">
    <source>
        <dbReference type="ARBA" id="ARBA00022670"/>
    </source>
</evidence>
<comment type="caution">
    <text evidence="12">The sequence shown here is derived from an EMBL/GenBank/DDBJ whole genome shotgun (WGS) entry which is preliminary data.</text>
</comment>
<keyword evidence="5 10" id="KW-0732">Signal</keyword>
<feature type="signal peptide" evidence="10">
    <location>
        <begin position="1"/>
        <end position="19"/>
    </location>
</feature>
<evidence type="ECO:0000256" key="4">
    <source>
        <dbReference type="ARBA" id="ARBA00022723"/>
    </source>
</evidence>
<feature type="domain" description="Peptidase M43 pregnancy-associated plasma-A" evidence="11">
    <location>
        <begin position="130"/>
        <end position="260"/>
    </location>
</feature>
<sequence>MALKNILLIAASMAAAVMGAAVNNGECGAPEPTEEHIAVAKLMAVNETMINANEFAAQANVNVPVYVHVVAKSKNEYAKDKDIRSTIADMNADYRNMGFQFSLKSIDYTVNKDWASGKNDMAMKKKLRKGNYKTLNLYYVNTVRSSTSGQINGQCYFPTSGAKGDVLTRDGCTIRQDQMTNGQTTTHEVGHWLGLYHTFQGGCKGDGDHVSDTPACQKSWSCDEKQDTCPTLPGKDAVHNFMAYGKCRDRFTAGQGKRARSQYQYYRA</sequence>
<dbReference type="SUPFAM" id="SSF55486">
    <property type="entry name" value="Metalloproteases ('zincins'), catalytic domain"/>
    <property type="match status" value="1"/>
</dbReference>
<evidence type="ECO:0000256" key="7">
    <source>
        <dbReference type="ARBA" id="ARBA00022833"/>
    </source>
</evidence>
<dbReference type="Proteomes" id="UP001251528">
    <property type="component" value="Unassembled WGS sequence"/>
</dbReference>
<comment type="function">
    <text evidence="1">Secreted metalloproteinase that allows assimilation of proteinaceous substrates.</text>
</comment>
<evidence type="ECO:0000259" key="11">
    <source>
        <dbReference type="Pfam" id="PF05572"/>
    </source>
</evidence>
<reference evidence="12" key="1">
    <citation type="submission" date="2023-06" db="EMBL/GenBank/DDBJ databases">
        <title>Conoideocrella luteorostrata (Hypocreales: Clavicipitaceae), a potential biocontrol fungus for elongate hemlock scale in United States Christmas tree production areas.</title>
        <authorList>
            <person name="Barrett H."/>
            <person name="Lovett B."/>
            <person name="Macias A.M."/>
            <person name="Stajich J.E."/>
            <person name="Kasson M.T."/>
        </authorList>
    </citation>
    <scope>NUCLEOTIDE SEQUENCE</scope>
    <source>
        <strain evidence="12">ARSEF 14590</strain>
    </source>
</reference>
<dbReference type="GO" id="GO:0008237">
    <property type="term" value="F:metallopeptidase activity"/>
    <property type="evidence" value="ECO:0007669"/>
    <property type="project" value="UniProtKB-KW"/>
</dbReference>
<evidence type="ECO:0000313" key="13">
    <source>
        <dbReference type="Proteomes" id="UP001251528"/>
    </source>
</evidence>
<keyword evidence="13" id="KW-1185">Reference proteome</keyword>
<dbReference type="InterPro" id="IPR008754">
    <property type="entry name" value="Peptidase_M43"/>
</dbReference>
<evidence type="ECO:0000256" key="8">
    <source>
        <dbReference type="ARBA" id="ARBA00023049"/>
    </source>
</evidence>
<evidence type="ECO:0000256" key="1">
    <source>
        <dbReference type="ARBA" id="ARBA00003174"/>
    </source>
</evidence>
<gene>
    <name evidence="12" type="ORF">QQS21_010964</name>
</gene>
<name>A0AAJ0CEA1_9HYPO</name>
<keyword evidence="8" id="KW-0482">Metalloprotease</keyword>